<evidence type="ECO:0000259" key="2">
    <source>
        <dbReference type="Pfam" id="PF00534"/>
    </source>
</evidence>
<dbReference type="CDD" id="cd03801">
    <property type="entry name" value="GT4_PimA-like"/>
    <property type="match status" value="1"/>
</dbReference>
<comment type="caution">
    <text evidence="3">The sequence shown here is derived from an EMBL/GenBank/DDBJ whole genome shotgun (WGS) entry which is preliminary data.</text>
</comment>
<accession>A0A1F7JFR4</accession>
<dbReference type="EMBL" id="MGAV01000016">
    <property type="protein sequence ID" value="OGK54406.1"/>
    <property type="molecule type" value="Genomic_DNA"/>
</dbReference>
<evidence type="ECO:0000313" key="3">
    <source>
        <dbReference type="EMBL" id="OGK54406.1"/>
    </source>
</evidence>
<proteinExistence type="predicted"/>
<dbReference type="Gene3D" id="3.40.50.2000">
    <property type="entry name" value="Glycogen Phosphorylase B"/>
    <property type="match status" value="1"/>
</dbReference>
<organism evidence="3 4">
    <name type="scientific">Candidatus Roizmanbacteria bacterium RIFCSPLOWO2_02_FULL_36_11</name>
    <dbReference type="NCBI Taxonomy" id="1802071"/>
    <lineage>
        <taxon>Bacteria</taxon>
        <taxon>Candidatus Roizmaniibacteriota</taxon>
    </lineage>
</organism>
<protein>
    <recommendedName>
        <fullName evidence="2">Glycosyl transferase family 1 domain-containing protein</fullName>
    </recommendedName>
</protein>
<reference evidence="3 4" key="1">
    <citation type="journal article" date="2016" name="Nat. Commun.">
        <title>Thousands of microbial genomes shed light on interconnected biogeochemical processes in an aquifer system.</title>
        <authorList>
            <person name="Anantharaman K."/>
            <person name="Brown C.T."/>
            <person name="Hug L.A."/>
            <person name="Sharon I."/>
            <person name="Castelle C.J."/>
            <person name="Probst A.J."/>
            <person name="Thomas B.C."/>
            <person name="Singh A."/>
            <person name="Wilkins M.J."/>
            <person name="Karaoz U."/>
            <person name="Brodie E.L."/>
            <person name="Williams K.H."/>
            <person name="Hubbard S.S."/>
            <person name="Banfield J.F."/>
        </authorList>
    </citation>
    <scope>NUCLEOTIDE SEQUENCE [LARGE SCALE GENOMIC DNA]</scope>
</reference>
<dbReference type="Pfam" id="PF00534">
    <property type="entry name" value="Glycos_transf_1"/>
    <property type="match status" value="1"/>
</dbReference>
<dbReference type="Proteomes" id="UP000177418">
    <property type="component" value="Unassembled WGS sequence"/>
</dbReference>
<gene>
    <name evidence="3" type="ORF">A3H78_03750</name>
</gene>
<dbReference type="AlphaFoldDB" id="A0A1F7JFR4"/>
<dbReference type="PANTHER" id="PTHR46401">
    <property type="entry name" value="GLYCOSYLTRANSFERASE WBBK-RELATED"/>
    <property type="match status" value="1"/>
</dbReference>
<dbReference type="PANTHER" id="PTHR46401:SF2">
    <property type="entry name" value="GLYCOSYLTRANSFERASE WBBK-RELATED"/>
    <property type="match status" value="1"/>
</dbReference>
<dbReference type="GO" id="GO:0009103">
    <property type="term" value="P:lipopolysaccharide biosynthetic process"/>
    <property type="evidence" value="ECO:0007669"/>
    <property type="project" value="TreeGrafter"/>
</dbReference>
<name>A0A1F7JFR4_9BACT</name>
<evidence type="ECO:0000313" key="4">
    <source>
        <dbReference type="Proteomes" id="UP000177418"/>
    </source>
</evidence>
<keyword evidence="1" id="KW-0808">Transferase</keyword>
<sequence>MRKNVKVALYSPYLDIFGGGEKHILSILKIFDLYGCEVDLLWNDLEIAGKIKNDLALNFEHLKIVDNFLIKDNFINKLIKTGHYDYVFYVTNGSYFFSLGRNNYIFAMVPKKELFQLSMINKAKLYNWKFICNSQFTQRLLTSFGINSQYIYPYINIDSSVLNNKKDKIILTVGRFFPHLHSKNHKKIIEMFKKFKQKSSLFNDYKLYIIGRCDNKDLPYLRDVEESAKQNDDIVVKVNVSNQELDILYRKAAIYWHFTGLGVNEAENPEKVEHLGMAPLEAMANKCIVFCFCAGGIKEIVRDGINGYIFFNETDLYNKMSNIIINHSIQKELANNASKFIEENFSYKQFEEKVSKVFNL</sequence>
<dbReference type="InterPro" id="IPR001296">
    <property type="entry name" value="Glyco_trans_1"/>
</dbReference>
<dbReference type="GO" id="GO:0016757">
    <property type="term" value="F:glycosyltransferase activity"/>
    <property type="evidence" value="ECO:0007669"/>
    <property type="project" value="InterPro"/>
</dbReference>
<dbReference type="SUPFAM" id="SSF53756">
    <property type="entry name" value="UDP-Glycosyltransferase/glycogen phosphorylase"/>
    <property type="match status" value="1"/>
</dbReference>
<feature type="domain" description="Glycosyl transferase family 1" evidence="2">
    <location>
        <begin position="160"/>
        <end position="339"/>
    </location>
</feature>
<evidence type="ECO:0000256" key="1">
    <source>
        <dbReference type="ARBA" id="ARBA00022679"/>
    </source>
</evidence>